<reference evidence="1" key="1">
    <citation type="journal article" date="2020" name="New Phytol.">
        <title>Comparative genomics reveals dynamic genome evolution in host specialist ectomycorrhizal fungi.</title>
        <authorList>
            <person name="Lofgren L.A."/>
            <person name="Nguyen N.H."/>
            <person name="Vilgalys R."/>
            <person name="Ruytinx J."/>
            <person name="Liao H.L."/>
            <person name="Branco S."/>
            <person name="Kuo A."/>
            <person name="LaButti K."/>
            <person name="Lipzen A."/>
            <person name="Andreopoulos W."/>
            <person name="Pangilinan J."/>
            <person name="Riley R."/>
            <person name="Hundley H."/>
            <person name="Na H."/>
            <person name="Barry K."/>
            <person name="Grigoriev I.V."/>
            <person name="Stajich J.E."/>
            <person name="Kennedy P.G."/>
        </authorList>
    </citation>
    <scope>NUCLEOTIDE SEQUENCE</scope>
    <source>
        <strain evidence="1">FC423</strain>
    </source>
</reference>
<dbReference type="Proteomes" id="UP000823399">
    <property type="component" value="Unassembled WGS sequence"/>
</dbReference>
<proteinExistence type="predicted"/>
<keyword evidence="2" id="KW-1185">Reference proteome</keyword>
<name>A0A9P7F4A3_9AGAM</name>
<dbReference type="EMBL" id="JABBWM010000041">
    <property type="protein sequence ID" value="KAG2104412.1"/>
    <property type="molecule type" value="Genomic_DNA"/>
</dbReference>
<organism evidence="1 2">
    <name type="scientific">Suillus discolor</name>
    <dbReference type="NCBI Taxonomy" id="1912936"/>
    <lineage>
        <taxon>Eukaryota</taxon>
        <taxon>Fungi</taxon>
        <taxon>Dikarya</taxon>
        <taxon>Basidiomycota</taxon>
        <taxon>Agaricomycotina</taxon>
        <taxon>Agaricomycetes</taxon>
        <taxon>Agaricomycetidae</taxon>
        <taxon>Boletales</taxon>
        <taxon>Suillineae</taxon>
        <taxon>Suillaceae</taxon>
        <taxon>Suillus</taxon>
    </lineage>
</organism>
<comment type="caution">
    <text evidence="1">The sequence shown here is derived from an EMBL/GenBank/DDBJ whole genome shotgun (WGS) entry which is preliminary data.</text>
</comment>
<dbReference type="GeneID" id="64696129"/>
<accession>A0A9P7F4A3</accession>
<gene>
    <name evidence="1" type="ORF">F5147DRAFT_654491</name>
</gene>
<evidence type="ECO:0000313" key="2">
    <source>
        <dbReference type="Proteomes" id="UP000823399"/>
    </source>
</evidence>
<dbReference type="RefSeq" id="XP_041290917.1">
    <property type="nucleotide sequence ID" value="XM_041433870.1"/>
</dbReference>
<sequence length="203" mass="22563">MDLFICFGVHFFCYDDGLDGRNIARHLSGILSPDTGRVNLEQVRVANISMGSRLPIGQAKKHRSQQLHTGCVHIYHGEAKTECTILDLINLYVYYLMTGAVCSCVSSVRTHTLYSVDVLRRALGNFIIQTYALWGQNRRISYILSGIYLLICAEGTLAGAFDCLALYCVAMRSYSQKPLIAGSCRPLGTYVHFTSNDVHDAIT</sequence>
<dbReference type="AlphaFoldDB" id="A0A9P7F4A3"/>
<evidence type="ECO:0000313" key="1">
    <source>
        <dbReference type="EMBL" id="KAG2104412.1"/>
    </source>
</evidence>
<protein>
    <submittedName>
        <fullName evidence="1">Uncharacterized protein</fullName>
    </submittedName>
</protein>